<proteinExistence type="predicted"/>
<name>A0A481Z6W9_9VIRU</name>
<sequence>MSKAQKQIVSTNNLEYDSLENCNIEEVHERVLQKIRTKQRQIPDLLTTRQLLETNLNLAKSLVERKYQLSLIGDTDRRIENLRSSQEEEEYLKVVLPLLRAYQLEKRIPRVVSFKYHDGDKVESTTLSTKCIIINKILTIVERYIEVRINKPHIFKETCHDCNQELEDVDSVTGTRICSHCGYEYSTITRLSDGYKSDSGAVNTYSDSTDKPYDDRDNFEKAIDRFQGKQPDKLPLDLENRLDGYFLSIRFPMGRIIIETRTLNARGRREGTNRQMLHDALKNLGLSEYYPDINLIGKKYWGWRLIELSPYKERLLADYDLSQPIFERIPKERKSSLNTEYRLMKHLQLLNIPCCKEDFKMIKTRKIVIEYERIWRIICRECGWKFIKTV</sequence>
<dbReference type="GO" id="GO:0046782">
    <property type="term" value="P:regulation of viral transcription"/>
    <property type="evidence" value="ECO:0007669"/>
    <property type="project" value="InterPro"/>
</dbReference>
<dbReference type="Pfam" id="PF04947">
    <property type="entry name" value="Pox_VLTF3"/>
    <property type="match status" value="1"/>
</dbReference>
<accession>A0A481Z6W9</accession>
<protein>
    <submittedName>
        <fullName evidence="1">Late transcription factor 3-like protein</fullName>
    </submittedName>
</protein>
<organism evidence="1">
    <name type="scientific">Pithovirus LCPAC103</name>
    <dbReference type="NCBI Taxonomy" id="2506588"/>
    <lineage>
        <taxon>Viruses</taxon>
        <taxon>Pithoviruses</taxon>
    </lineage>
</organism>
<dbReference type="InterPro" id="IPR007031">
    <property type="entry name" value="Poxvirus_VLTF3"/>
</dbReference>
<gene>
    <name evidence="1" type="ORF">LCPAC103_01520</name>
</gene>
<reference evidence="1" key="1">
    <citation type="journal article" date="2019" name="MBio">
        <title>Virus Genomes from Deep Sea Sediments Expand the Ocean Megavirome and Support Independent Origins of Viral Gigantism.</title>
        <authorList>
            <person name="Backstrom D."/>
            <person name="Yutin N."/>
            <person name="Jorgensen S.L."/>
            <person name="Dharamshi J."/>
            <person name="Homa F."/>
            <person name="Zaremba-Niedwiedzka K."/>
            <person name="Spang A."/>
            <person name="Wolf Y.I."/>
            <person name="Koonin E.V."/>
            <person name="Ettema T.J."/>
        </authorList>
    </citation>
    <scope>NUCLEOTIDE SEQUENCE</scope>
</reference>
<dbReference type="EMBL" id="MK500488">
    <property type="protein sequence ID" value="QBK90471.1"/>
    <property type="molecule type" value="Genomic_DNA"/>
</dbReference>
<evidence type="ECO:0000313" key="1">
    <source>
        <dbReference type="EMBL" id="QBK90471.1"/>
    </source>
</evidence>